<dbReference type="FunCoup" id="A0A402CXW6">
    <property type="interactions" value="68"/>
</dbReference>
<dbReference type="PROSITE" id="PS51677">
    <property type="entry name" value="NODB"/>
    <property type="match status" value="1"/>
</dbReference>
<dbReference type="Gene3D" id="3.20.20.370">
    <property type="entry name" value="Glycoside hydrolase/deacetylase"/>
    <property type="match status" value="1"/>
</dbReference>
<reference evidence="3 4" key="1">
    <citation type="journal article" date="2019" name="Int. J. Syst. Evol. Microbiol.">
        <title>Capsulimonas corticalis gen. nov., sp. nov., an aerobic capsulated bacterium, of a novel bacterial order, Capsulimonadales ord. nov., of the class Armatimonadia of the phylum Armatimonadetes.</title>
        <authorList>
            <person name="Li J."/>
            <person name="Kudo C."/>
            <person name="Tonouchi A."/>
        </authorList>
    </citation>
    <scope>NUCLEOTIDE SEQUENCE [LARGE SCALE GENOMIC DNA]</scope>
    <source>
        <strain evidence="3 4">AX-7</strain>
    </source>
</reference>
<evidence type="ECO:0000313" key="3">
    <source>
        <dbReference type="EMBL" id="BDI32150.1"/>
    </source>
</evidence>
<dbReference type="Proteomes" id="UP000287394">
    <property type="component" value="Chromosome"/>
</dbReference>
<dbReference type="KEGG" id="ccot:CCAX7_42010"/>
<protein>
    <submittedName>
        <fullName evidence="3">Polysaccharide deacetylase</fullName>
    </submittedName>
</protein>
<dbReference type="GO" id="GO:0005576">
    <property type="term" value="C:extracellular region"/>
    <property type="evidence" value="ECO:0007669"/>
    <property type="project" value="UniProtKB-SubCell"/>
</dbReference>
<name>A0A402CXW6_9BACT</name>
<dbReference type="EMBL" id="AP025739">
    <property type="protein sequence ID" value="BDI32150.1"/>
    <property type="molecule type" value="Genomic_DNA"/>
</dbReference>
<sequence>MSDWSPVPILMYHAVEDAPRAPQYKHFYVTRSEFAAQMRMLKRGGYTPITFPILAEAMAGGATLPAKPVLLTFDDGYENLLTNAHPLLRDLNFPYTVFLVSERIGKTNEWVIEEGFDATPLLDWNQIREMAAWDGVSFQAHTATHPHLNRIGQDQLRRELTVSKQQLEQELQLPMDVLCYPYGHLSEEVVAETRAAGYAMAVTTEFGRVRRGDDPLRLPRISVYHVPFLSLTYGVGPLNFDWRLRTRKDSRSAPNG</sequence>
<evidence type="ECO:0000313" key="4">
    <source>
        <dbReference type="Proteomes" id="UP000287394"/>
    </source>
</evidence>
<dbReference type="AlphaFoldDB" id="A0A402CXW6"/>
<dbReference type="PANTHER" id="PTHR34216:SF3">
    <property type="entry name" value="POLY-BETA-1,6-N-ACETYL-D-GLUCOSAMINE N-DEACETYLASE"/>
    <property type="match status" value="1"/>
</dbReference>
<dbReference type="GO" id="GO:0016810">
    <property type="term" value="F:hydrolase activity, acting on carbon-nitrogen (but not peptide) bonds"/>
    <property type="evidence" value="ECO:0007669"/>
    <property type="project" value="InterPro"/>
</dbReference>
<evidence type="ECO:0000256" key="1">
    <source>
        <dbReference type="ARBA" id="ARBA00004613"/>
    </source>
</evidence>
<keyword evidence="2" id="KW-0732">Signal</keyword>
<dbReference type="Pfam" id="PF01522">
    <property type="entry name" value="Polysacc_deac_1"/>
    <property type="match status" value="1"/>
</dbReference>
<dbReference type="RefSeq" id="WP_119322156.1">
    <property type="nucleotide sequence ID" value="NZ_AP025739.1"/>
</dbReference>
<dbReference type="CDD" id="cd10918">
    <property type="entry name" value="CE4_NodB_like_5s_6s"/>
    <property type="match status" value="1"/>
</dbReference>
<dbReference type="InterPro" id="IPR011330">
    <property type="entry name" value="Glyco_hydro/deAcase_b/a-brl"/>
</dbReference>
<comment type="subcellular location">
    <subcellularLocation>
        <location evidence="1">Secreted</location>
    </subcellularLocation>
</comment>
<dbReference type="PANTHER" id="PTHR34216">
    <property type="match status" value="1"/>
</dbReference>
<proteinExistence type="predicted"/>
<dbReference type="OrthoDB" id="9776235at2"/>
<evidence type="ECO:0000256" key="2">
    <source>
        <dbReference type="ARBA" id="ARBA00022729"/>
    </source>
</evidence>
<dbReference type="InterPro" id="IPR002509">
    <property type="entry name" value="NODB_dom"/>
</dbReference>
<dbReference type="InterPro" id="IPR051398">
    <property type="entry name" value="Polysacch_Deacetylase"/>
</dbReference>
<dbReference type="GO" id="GO:0005975">
    <property type="term" value="P:carbohydrate metabolic process"/>
    <property type="evidence" value="ECO:0007669"/>
    <property type="project" value="InterPro"/>
</dbReference>
<accession>A0A402CXW6</accession>
<keyword evidence="4" id="KW-1185">Reference proteome</keyword>
<gene>
    <name evidence="3" type="ORF">CCAX7_42010</name>
</gene>
<dbReference type="SUPFAM" id="SSF88713">
    <property type="entry name" value="Glycoside hydrolase/deacetylase"/>
    <property type="match status" value="1"/>
</dbReference>
<organism evidence="3 4">
    <name type="scientific">Capsulimonas corticalis</name>
    <dbReference type="NCBI Taxonomy" id="2219043"/>
    <lineage>
        <taxon>Bacteria</taxon>
        <taxon>Bacillati</taxon>
        <taxon>Armatimonadota</taxon>
        <taxon>Armatimonadia</taxon>
        <taxon>Capsulimonadales</taxon>
        <taxon>Capsulimonadaceae</taxon>
        <taxon>Capsulimonas</taxon>
    </lineage>
</organism>